<reference evidence="1 2" key="1">
    <citation type="submission" date="2019-10" db="EMBL/GenBank/DDBJ databases">
        <title>Complete genome sequence of bacteriophage vB_RLeM_RL2RES.</title>
        <authorList>
            <person name="Gunathilake D."/>
            <person name="Bhat S."/>
            <person name="Yost C.K."/>
            <person name="Hynes M.F."/>
        </authorList>
    </citation>
    <scope>NUCLEOTIDE SEQUENCE [LARGE SCALE GENOMIC DNA]</scope>
</reference>
<dbReference type="Proteomes" id="UP000433502">
    <property type="component" value="Segment"/>
</dbReference>
<protein>
    <submittedName>
        <fullName evidence="1">Uncharacterized protein</fullName>
    </submittedName>
</protein>
<dbReference type="EMBL" id="MN549361">
    <property type="protein sequence ID" value="QGZ14341.1"/>
    <property type="molecule type" value="Genomic_DNA"/>
</dbReference>
<accession>A0A6B9J7W7</accession>
<sequence length="64" mass="7513">MALDYLNYLKDRGGTCNRLVDDEGHLCKDTVQQFNLCVEETENFQELKEVLLFFTDSSMLWEFG</sequence>
<evidence type="ECO:0000313" key="1">
    <source>
        <dbReference type="EMBL" id="QGZ14341.1"/>
    </source>
</evidence>
<gene>
    <name evidence="1" type="ORF">RL2RES_198</name>
</gene>
<evidence type="ECO:0000313" key="2">
    <source>
        <dbReference type="Proteomes" id="UP000433502"/>
    </source>
</evidence>
<keyword evidence="2" id="KW-1185">Reference proteome</keyword>
<name>A0A6B9J7W7_9CAUD</name>
<proteinExistence type="predicted"/>
<organism evidence="1 2">
    <name type="scientific">Rhizobium phage RL2RES</name>
    <dbReference type="NCBI Taxonomy" id="103371"/>
    <lineage>
        <taxon>Viruses</taxon>
        <taxon>Duplodnaviria</taxon>
        <taxon>Heunggongvirae</taxon>
        <taxon>Uroviricota</taxon>
        <taxon>Caudoviricetes</taxon>
        <taxon>Pootjesviridae</taxon>
        <taxon>Innesvirus</taxon>
        <taxon>Innesvirus RL2RES</taxon>
    </lineage>
</organism>